<dbReference type="GO" id="GO:0006355">
    <property type="term" value="P:regulation of DNA-templated transcription"/>
    <property type="evidence" value="ECO:0007669"/>
    <property type="project" value="InterPro"/>
</dbReference>
<dbReference type="InterPro" id="IPR018490">
    <property type="entry name" value="cNMP-bd_dom_sf"/>
</dbReference>
<proteinExistence type="predicted"/>
<dbReference type="InterPro" id="IPR000595">
    <property type="entry name" value="cNMP-bd_dom"/>
</dbReference>
<gene>
    <name evidence="5" type="ORF">COW36_16155</name>
</gene>
<dbReference type="PRINTS" id="PR00034">
    <property type="entry name" value="HTHCRP"/>
</dbReference>
<dbReference type="InterPro" id="IPR036390">
    <property type="entry name" value="WH_DNA-bd_sf"/>
</dbReference>
<evidence type="ECO:0000256" key="2">
    <source>
        <dbReference type="ARBA" id="ARBA00023125"/>
    </source>
</evidence>
<evidence type="ECO:0000256" key="1">
    <source>
        <dbReference type="ARBA" id="ARBA00023015"/>
    </source>
</evidence>
<dbReference type="SUPFAM" id="SSF51206">
    <property type="entry name" value="cAMP-binding domain-like"/>
    <property type="match status" value="1"/>
</dbReference>
<comment type="caution">
    <text evidence="5">The sequence shown here is derived from an EMBL/GenBank/DDBJ whole genome shotgun (WGS) entry which is preliminary data.</text>
</comment>
<dbReference type="Gene3D" id="2.60.120.10">
    <property type="entry name" value="Jelly Rolls"/>
    <property type="match status" value="1"/>
</dbReference>
<protein>
    <submittedName>
        <fullName evidence="5">Crp/Fnr family transcriptional regulator</fullName>
    </submittedName>
</protein>
<dbReference type="InterPro" id="IPR012318">
    <property type="entry name" value="HTH_CRP"/>
</dbReference>
<dbReference type="EMBL" id="PFFQ01000046">
    <property type="protein sequence ID" value="PIW15736.1"/>
    <property type="molecule type" value="Genomic_DNA"/>
</dbReference>
<name>A0A2M7G1W5_9BACT</name>
<evidence type="ECO:0000256" key="3">
    <source>
        <dbReference type="ARBA" id="ARBA00023163"/>
    </source>
</evidence>
<dbReference type="SUPFAM" id="SSF46785">
    <property type="entry name" value="Winged helix' DNA-binding domain"/>
    <property type="match status" value="1"/>
</dbReference>
<dbReference type="Pfam" id="PF13545">
    <property type="entry name" value="HTH_Crp_2"/>
    <property type="match status" value="1"/>
</dbReference>
<accession>A0A2M7G1W5</accession>
<dbReference type="GO" id="GO:0003677">
    <property type="term" value="F:DNA binding"/>
    <property type="evidence" value="ECO:0007669"/>
    <property type="project" value="UniProtKB-KW"/>
</dbReference>
<dbReference type="InterPro" id="IPR036388">
    <property type="entry name" value="WH-like_DNA-bd_sf"/>
</dbReference>
<reference evidence="5 6" key="1">
    <citation type="submission" date="2017-09" db="EMBL/GenBank/DDBJ databases">
        <title>Depth-based differentiation of microbial function through sediment-hosted aquifers and enrichment of novel symbionts in the deep terrestrial subsurface.</title>
        <authorList>
            <person name="Probst A.J."/>
            <person name="Ladd B."/>
            <person name="Jarett J.K."/>
            <person name="Geller-Mcgrath D.E."/>
            <person name="Sieber C.M."/>
            <person name="Emerson J.B."/>
            <person name="Anantharaman K."/>
            <person name="Thomas B.C."/>
            <person name="Malmstrom R."/>
            <person name="Stieglmeier M."/>
            <person name="Klingl A."/>
            <person name="Woyke T."/>
            <person name="Ryan C.M."/>
            <person name="Banfield J.F."/>
        </authorList>
    </citation>
    <scope>NUCLEOTIDE SEQUENCE [LARGE SCALE GENOMIC DNA]</scope>
    <source>
        <strain evidence="5">CG17_big_fil_post_rev_8_21_14_2_50_48_46</strain>
    </source>
</reference>
<evidence type="ECO:0000313" key="5">
    <source>
        <dbReference type="EMBL" id="PIW15736.1"/>
    </source>
</evidence>
<keyword evidence="3" id="KW-0804">Transcription</keyword>
<keyword evidence="2" id="KW-0238">DNA-binding</keyword>
<dbReference type="SMART" id="SM00100">
    <property type="entry name" value="cNMP"/>
    <property type="match status" value="1"/>
</dbReference>
<dbReference type="PROSITE" id="PS51063">
    <property type="entry name" value="HTH_CRP_2"/>
    <property type="match status" value="1"/>
</dbReference>
<dbReference type="CDD" id="cd00038">
    <property type="entry name" value="CAP_ED"/>
    <property type="match status" value="1"/>
</dbReference>
<feature type="domain" description="HTH crp-type" evidence="4">
    <location>
        <begin position="144"/>
        <end position="210"/>
    </location>
</feature>
<dbReference type="CDD" id="cd00092">
    <property type="entry name" value="HTH_CRP"/>
    <property type="match status" value="1"/>
</dbReference>
<dbReference type="InterPro" id="IPR014710">
    <property type="entry name" value="RmlC-like_jellyroll"/>
</dbReference>
<keyword evidence="1" id="KW-0805">Transcription regulation</keyword>
<evidence type="ECO:0000313" key="6">
    <source>
        <dbReference type="Proteomes" id="UP000231019"/>
    </source>
</evidence>
<organism evidence="5 6">
    <name type="scientific">bacterium (Candidatus Blackallbacteria) CG17_big_fil_post_rev_8_21_14_2_50_48_46</name>
    <dbReference type="NCBI Taxonomy" id="2014261"/>
    <lineage>
        <taxon>Bacteria</taxon>
        <taxon>Candidatus Blackallbacteria</taxon>
    </lineage>
</organism>
<dbReference type="Proteomes" id="UP000231019">
    <property type="component" value="Unassembled WGS sequence"/>
</dbReference>
<evidence type="ECO:0000259" key="4">
    <source>
        <dbReference type="PROSITE" id="PS51063"/>
    </source>
</evidence>
<dbReference type="AlphaFoldDB" id="A0A2M7G1W5"/>
<dbReference type="Gene3D" id="1.10.10.10">
    <property type="entry name" value="Winged helix-like DNA-binding domain superfamily/Winged helix DNA-binding domain"/>
    <property type="match status" value="1"/>
</dbReference>
<dbReference type="SMART" id="SM00419">
    <property type="entry name" value="HTH_CRP"/>
    <property type="match status" value="1"/>
</dbReference>
<sequence length="210" mass="24228">MQQDLSPFFPAFSKNLHAELIASGQFRHFEEDLEILSPGAEVGWIPLVIKGSIRVLRDDPSGKEILLYHIQAGESCVMSILAGLKTQPSQIRAVANAGSEVWLFPSRRLKFWQQEFRDWNQFVLELYQTRFEELVQVVNELAFSRVDERLLELLRTRTRLEKNLQISTTHQQLADELGTAREVVSRLLKKLEQEGWVKLGRGKLELLKES</sequence>